<reference evidence="7" key="3">
    <citation type="submission" date="2015-06" db="UniProtKB">
        <authorList>
            <consortium name="EnsemblMetazoa"/>
        </authorList>
    </citation>
    <scope>IDENTIFICATION</scope>
</reference>
<sequence>MKTYLNISITGVCLLLQVAILIIPTFAVGIYLTVSYTYAMGARWLRDGKTHFNPQSQRTKALIGKRQLLLANQTTPLAHLHMSILQSQAASQSLNQMRQHTCSCFKTIFRQNKCHRLSDCCLARKRFSRNKAMYRPILVLLLRVRFRRRGKTDSENVQPESEVEKKSRTLDPEGKAIIWKWLNTTGRMYPTKAEKETFKRETGWTLKQVEGYLTNARRRVIKPALASRRERELHVPRPDIEGWRPTPKESLLFVAEWLLQNETDETRQWPIR</sequence>
<evidence type="ECO:0000256" key="1">
    <source>
        <dbReference type="ARBA" id="ARBA00023125"/>
    </source>
</evidence>
<dbReference type="SUPFAM" id="SSF46689">
    <property type="entry name" value="Homeodomain-like"/>
    <property type="match status" value="1"/>
</dbReference>
<keyword evidence="8" id="KW-1185">Reference proteome</keyword>
<keyword evidence="4" id="KW-1133">Transmembrane helix</keyword>
<name>R7TKI3_CAPTE</name>
<dbReference type="Pfam" id="PF05920">
    <property type="entry name" value="Homeobox_KN"/>
    <property type="match status" value="1"/>
</dbReference>
<keyword evidence="3" id="KW-0539">Nucleus</keyword>
<dbReference type="AlphaFoldDB" id="R7TKI3"/>
<evidence type="ECO:0000256" key="4">
    <source>
        <dbReference type="SAM" id="Phobius"/>
    </source>
</evidence>
<dbReference type="Proteomes" id="UP000014760">
    <property type="component" value="Unassembled WGS sequence"/>
</dbReference>
<evidence type="ECO:0000313" key="7">
    <source>
        <dbReference type="EnsemblMetazoa" id="CapteP197779"/>
    </source>
</evidence>
<evidence type="ECO:0000313" key="6">
    <source>
        <dbReference type="EMBL" id="ELT94007.1"/>
    </source>
</evidence>
<dbReference type="GO" id="GO:0003677">
    <property type="term" value="F:DNA binding"/>
    <property type="evidence" value="ECO:0007669"/>
    <property type="project" value="UniProtKB-KW"/>
</dbReference>
<evidence type="ECO:0000313" key="8">
    <source>
        <dbReference type="Proteomes" id="UP000014760"/>
    </source>
</evidence>
<feature type="transmembrane region" description="Helical" evidence="4">
    <location>
        <begin position="12"/>
        <end position="34"/>
    </location>
</feature>
<reference evidence="8" key="1">
    <citation type="submission" date="2012-12" db="EMBL/GenBank/DDBJ databases">
        <authorList>
            <person name="Hellsten U."/>
            <person name="Grimwood J."/>
            <person name="Chapman J.A."/>
            <person name="Shapiro H."/>
            <person name="Aerts A."/>
            <person name="Otillar R.P."/>
            <person name="Terry A.Y."/>
            <person name="Boore J.L."/>
            <person name="Simakov O."/>
            <person name="Marletaz F."/>
            <person name="Cho S.-J."/>
            <person name="Edsinger-Gonzales E."/>
            <person name="Havlak P."/>
            <person name="Kuo D.-H."/>
            <person name="Larsson T."/>
            <person name="Lv J."/>
            <person name="Arendt D."/>
            <person name="Savage R."/>
            <person name="Osoegawa K."/>
            <person name="de Jong P."/>
            <person name="Lindberg D.R."/>
            <person name="Seaver E.C."/>
            <person name="Weisblat D.A."/>
            <person name="Putnam N.H."/>
            <person name="Grigoriev I.V."/>
            <person name="Rokhsar D.S."/>
        </authorList>
    </citation>
    <scope>NUCLEOTIDE SEQUENCE</scope>
    <source>
        <strain evidence="8">I ESC-2004</strain>
    </source>
</reference>
<gene>
    <name evidence="6" type="ORF">CAPTEDRAFT_197779</name>
</gene>
<dbReference type="HOGENOM" id="CLU_1023945_0_0_1"/>
<proteinExistence type="predicted"/>
<dbReference type="InterPro" id="IPR009057">
    <property type="entry name" value="Homeodomain-like_sf"/>
</dbReference>
<keyword evidence="4" id="KW-0812">Transmembrane</keyword>
<keyword evidence="2" id="KW-0371">Homeobox</keyword>
<dbReference type="OrthoDB" id="4765743at2759"/>
<dbReference type="EMBL" id="KB309538">
    <property type="protein sequence ID" value="ELT94007.1"/>
    <property type="molecule type" value="Genomic_DNA"/>
</dbReference>
<protein>
    <recommendedName>
        <fullName evidence="5">KN homeodomain domain-containing protein</fullName>
    </recommendedName>
</protein>
<dbReference type="Gene3D" id="1.10.10.60">
    <property type="entry name" value="Homeodomain-like"/>
    <property type="match status" value="1"/>
</dbReference>
<dbReference type="GO" id="GO:0006355">
    <property type="term" value="P:regulation of DNA-templated transcription"/>
    <property type="evidence" value="ECO:0007669"/>
    <property type="project" value="InterPro"/>
</dbReference>
<evidence type="ECO:0000256" key="2">
    <source>
        <dbReference type="ARBA" id="ARBA00023155"/>
    </source>
</evidence>
<dbReference type="EnsemblMetazoa" id="CapteT197779">
    <property type="protein sequence ID" value="CapteP197779"/>
    <property type="gene ID" value="CapteG197779"/>
</dbReference>
<keyword evidence="1" id="KW-0238">DNA-binding</keyword>
<accession>R7TKI3</accession>
<feature type="domain" description="KN homeodomain" evidence="5">
    <location>
        <begin position="189"/>
        <end position="219"/>
    </location>
</feature>
<evidence type="ECO:0000259" key="5">
    <source>
        <dbReference type="Pfam" id="PF05920"/>
    </source>
</evidence>
<keyword evidence="4" id="KW-0472">Membrane</keyword>
<organism evidence="6">
    <name type="scientific">Capitella teleta</name>
    <name type="common">Polychaete worm</name>
    <dbReference type="NCBI Taxonomy" id="283909"/>
    <lineage>
        <taxon>Eukaryota</taxon>
        <taxon>Metazoa</taxon>
        <taxon>Spiralia</taxon>
        <taxon>Lophotrochozoa</taxon>
        <taxon>Annelida</taxon>
        <taxon>Polychaeta</taxon>
        <taxon>Sedentaria</taxon>
        <taxon>Scolecida</taxon>
        <taxon>Capitellidae</taxon>
        <taxon>Capitella</taxon>
    </lineage>
</organism>
<evidence type="ECO:0000256" key="3">
    <source>
        <dbReference type="ARBA" id="ARBA00023242"/>
    </source>
</evidence>
<reference evidence="6 8" key="2">
    <citation type="journal article" date="2013" name="Nature">
        <title>Insights into bilaterian evolution from three spiralian genomes.</title>
        <authorList>
            <person name="Simakov O."/>
            <person name="Marletaz F."/>
            <person name="Cho S.J."/>
            <person name="Edsinger-Gonzales E."/>
            <person name="Havlak P."/>
            <person name="Hellsten U."/>
            <person name="Kuo D.H."/>
            <person name="Larsson T."/>
            <person name="Lv J."/>
            <person name="Arendt D."/>
            <person name="Savage R."/>
            <person name="Osoegawa K."/>
            <person name="de Jong P."/>
            <person name="Grimwood J."/>
            <person name="Chapman J.A."/>
            <person name="Shapiro H."/>
            <person name="Aerts A."/>
            <person name="Otillar R.P."/>
            <person name="Terry A.Y."/>
            <person name="Boore J.L."/>
            <person name="Grigoriev I.V."/>
            <person name="Lindberg D.R."/>
            <person name="Seaver E.C."/>
            <person name="Weisblat D.A."/>
            <person name="Putnam N.H."/>
            <person name="Rokhsar D.S."/>
        </authorList>
    </citation>
    <scope>NUCLEOTIDE SEQUENCE</scope>
    <source>
        <strain evidence="6 8">I ESC-2004</strain>
    </source>
</reference>
<dbReference type="EMBL" id="AMQN01002552">
    <property type="status" value="NOT_ANNOTATED_CDS"/>
    <property type="molecule type" value="Genomic_DNA"/>
</dbReference>
<dbReference type="InterPro" id="IPR008422">
    <property type="entry name" value="KN_HD"/>
</dbReference>